<dbReference type="Proteomes" id="UP000739538">
    <property type="component" value="Unassembled WGS sequence"/>
</dbReference>
<dbReference type="InterPro" id="IPR038461">
    <property type="entry name" value="Schlafen_AlbA_2_dom_sf"/>
</dbReference>
<proteinExistence type="predicted"/>
<dbReference type="InterPro" id="IPR011042">
    <property type="entry name" value="6-blade_b-propeller_TolB-like"/>
</dbReference>
<evidence type="ECO:0000256" key="1">
    <source>
        <dbReference type="SAM" id="MobiDB-lite"/>
    </source>
</evidence>
<dbReference type="SUPFAM" id="SSF101898">
    <property type="entry name" value="NHL repeat"/>
    <property type="match status" value="1"/>
</dbReference>
<dbReference type="InterPro" id="IPR014001">
    <property type="entry name" value="Helicase_ATP-bd"/>
</dbReference>
<gene>
    <name evidence="3" type="ORF">KDA27_24835</name>
</gene>
<dbReference type="GO" id="GO:0005524">
    <property type="term" value="F:ATP binding"/>
    <property type="evidence" value="ECO:0007669"/>
    <property type="project" value="UniProtKB-KW"/>
</dbReference>
<organism evidence="3 4">
    <name type="scientific">Eiseniibacteriota bacterium</name>
    <dbReference type="NCBI Taxonomy" id="2212470"/>
    <lineage>
        <taxon>Bacteria</taxon>
        <taxon>Candidatus Eiseniibacteriota</taxon>
    </lineage>
</organism>
<dbReference type="SMART" id="SM00487">
    <property type="entry name" value="DEXDc"/>
    <property type="match status" value="1"/>
</dbReference>
<evidence type="ECO:0000313" key="4">
    <source>
        <dbReference type="Proteomes" id="UP000739538"/>
    </source>
</evidence>
<dbReference type="Pfam" id="PF22679">
    <property type="entry name" value="T1R_D3-like"/>
    <property type="match status" value="1"/>
</dbReference>
<dbReference type="Gene3D" id="3.40.50.300">
    <property type="entry name" value="P-loop containing nucleotide triphosphate hydrolases"/>
    <property type="match status" value="3"/>
</dbReference>
<dbReference type="PROSITE" id="PS51192">
    <property type="entry name" value="HELICASE_ATP_BIND_1"/>
    <property type="match status" value="1"/>
</dbReference>
<dbReference type="PANTHER" id="PTHR42927:SF1">
    <property type="entry name" value="HELICASE SUPERFAMILY 1 AND 2 DOMAIN-CONTAINING PROTEIN"/>
    <property type="match status" value="1"/>
</dbReference>
<dbReference type="SUPFAM" id="SSF52540">
    <property type="entry name" value="P-loop containing nucleoside triphosphate hydrolases"/>
    <property type="match status" value="1"/>
</dbReference>
<dbReference type="InterPro" id="IPR007409">
    <property type="entry name" value="Restrct_endonuc_type1_HsdR_N"/>
</dbReference>
<dbReference type="InterPro" id="IPR027417">
    <property type="entry name" value="P-loop_NTPase"/>
</dbReference>
<evidence type="ECO:0000259" key="2">
    <source>
        <dbReference type="PROSITE" id="PS51192"/>
    </source>
</evidence>
<feature type="region of interest" description="Disordered" evidence="1">
    <location>
        <begin position="889"/>
        <end position="909"/>
    </location>
</feature>
<feature type="compositionally biased region" description="Basic and acidic residues" evidence="1">
    <location>
        <begin position="889"/>
        <end position="902"/>
    </location>
</feature>
<dbReference type="Pfam" id="PF18766">
    <property type="entry name" value="SWI2_SNF2"/>
    <property type="match status" value="1"/>
</dbReference>
<dbReference type="Gene3D" id="2.130.10.10">
    <property type="entry name" value="YVTN repeat-like/Quinoprotein amine dehydrogenase"/>
    <property type="match status" value="1"/>
</dbReference>
<dbReference type="Pfam" id="PF04326">
    <property type="entry name" value="SLFN_AlbA_2"/>
    <property type="match status" value="1"/>
</dbReference>
<dbReference type="Pfam" id="PF04313">
    <property type="entry name" value="HSDR_N"/>
    <property type="match status" value="1"/>
</dbReference>
<comment type="caution">
    <text evidence="3">The sequence shown here is derived from an EMBL/GenBank/DDBJ whole genome shotgun (WGS) entry which is preliminary data.</text>
</comment>
<dbReference type="InterPro" id="IPR055180">
    <property type="entry name" value="HsdR_RecA-like_helicase_dom_2"/>
</dbReference>
<dbReference type="Gene3D" id="3.30.950.30">
    <property type="entry name" value="Schlafen, AAA domain"/>
    <property type="match status" value="1"/>
</dbReference>
<dbReference type="InterPro" id="IPR040980">
    <property type="entry name" value="SWI2_SNF2"/>
</dbReference>
<dbReference type="Gene3D" id="3.90.1570.50">
    <property type="match status" value="1"/>
</dbReference>
<evidence type="ECO:0000313" key="3">
    <source>
        <dbReference type="EMBL" id="MCA9759042.1"/>
    </source>
</evidence>
<dbReference type="GO" id="GO:0003677">
    <property type="term" value="F:DNA binding"/>
    <property type="evidence" value="ECO:0007669"/>
    <property type="project" value="UniProtKB-KW"/>
</dbReference>
<accession>A0A956NHZ6</accession>
<feature type="domain" description="Helicase ATP-binding" evidence="2">
    <location>
        <begin position="322"/>
        <end position="523"/>
    </location>
</feature>
<sequence length="1605" mass="179386">MPKGISEQTFESDIESALLAHGPDAVQTTAATPRISEPAPQYGDALPGGYYRRDWKSDYDRERCLVPKDALDFVYATQPKEWDKYRKQHGDEAKDRFLSRLARELEKRGALDVLRRGIKDAGCRFRLAAFRPVSGLNEELRQLYEANRFAIVRQLHFSQHNENSVDLAITLNGIPIFTAELKNPFNGQDVTHAVKQYEGRDPKEPLFAFRRCLAHFAVDPDLVYVTTRLSGSTTRFLPFNKGKFGGAGNPPIPPSEALKTAAYATSYLWNEVWARDSVLNLIQHFVHEFEEEDDKGKRTGKRILIFPRYHQLDAVRRMVRDAKTEGPGKRYLIQHSAGSGKSNSIAWLAHQLSVLHDASDESVFDSVVVVTDRRVLDRQLQRTIRQFEQTAGVVENIDQTSKQLRTALEEGKKIIVTTLQKFPVISEQIGALPGNRFAVIIDEAHSSQSGESTKHLKKVLSVDELGDAEREDQDDEPDLEDRIAEEVRSRGPQKNVSLFAFTATPKPKTLELFGVKRPDGKFEPFSLYSMRQAIEERFILDVLENYTTYSTYWRLLKAVEDDPRYEKGKATYLLKSFVDLHPNSIEKKISIMTQHFHDQVARQIDGHAKAMIVTRSRLHAVRYIRALRKHLEASGYPYKALVAFSGSVKDGGGDYTEANLNGIPDTQTARTFGEHEYRFLVVANKFQTGFDQPLLHTMYVDKKLGGVNAVQTLSRLNRMYPGKKSTAVLDFANDAAEIEASFQPYYERTLLSEETDPNLLYDLERQLEDFHVYDEADLTAFARLYFRKKVSQPELYAALGPNEERFAALDDEEKVDFRKLLVQFIRLYSFLSQIVPFADTDLEKLYIFARLLRKRLPVDRVELPREVQEKIDLESLRIRETGSGKIRLERGSGELDPIKEKPGGGSADDPEEFLSRIISELNDRFGAELTPEDRVTLRTVMARLDDDTALDSAVRTNTRENVRLTFDHKANDSLQDIVDSNFKLYKRVTDDPAFGEAIRDYMFDLYMNRRRSAFELIKLGESKTVEFKSSLRWNLREGKKDPKVVTHSVLKTIAAFLNTEGGDLLIGVADDGSIVGTDIDQLGNADKFMLHLTHVVAAALGDRSGSCIDPRMQEVDGKSVCVVSCQRSPEPVWLKWKDTNVDPEGDFFIRSGPDDSQPTEQWGPEDVYRTVTTLTVSLRRFPPGSRYVRRGVAPVEVPVSCSTSSRVVCALCILVFLLAAPLATAAPGYIVSSGDGPLLLYATDGTLIGDILPNSGDNPLGNPQHMVIDSGRLLVAGWTLAGVSVLDLDTLEVIDTWLPGAVNPAFLRHSPDGSEIWVSFLNSNRILRFDPLAGDVLGDLVQPGLIPGPHGIYDLPDGRILVASSTDQIYEIVAYDQVQPILTVPSASGRPTNMLLLDDEDTLIVTSFDPNTNQSVRKYSLSTGQSLGRFSNTQGAQADGLIRGDDGNIYIVFWGSQYVGKYTDDGTFLEYFVPPGSELTKPNHILYVPGAPAAIDPEPSLETGALENTVRVSAFPNPFHEKTRIQLASDVTPSLGLRVVDAAGRQVRQLFPSPVNGASESTGELGMFEAVWDGQDDQGADVPTGVYFVRVGPNIGATGRILRLR</sequence>
<dbReference type="GO" id="GO:0009035">
    <property type="term" value="F:type I site-specific deoxyribonuclease activity"/>
    <property type="evidence" value="ECO:0007669"/>
    <property type="project" value="UniProtKB-EC"/>
</dbReference>
<dbReference type="InterPro" id="IPR015943">
    <property type="entry name" value="WD40/YVTN_repeat-like_dom_sf"/>
</dbReference>
<dbReference type="Gene3D" id="2.60.40.4070">
    <property type="match status" value="1"/>
</dbReference>
<dbReference type="EMBL" id="JAGQHS010000253">
    <property type="protein sequence ID" value="MCA9759042.1"/>
    <property type="molecule type" value="Genomic_DNA"/>
</dbReference>
<dbReference type="GO" id="GO:0009307">
    <property type="term" value="P:DNA restriction-modification system"/>
    <property type="evidence" value="ECO:0007669"/>
    <property type="project" value="UniProtKB-KW"/>
</dbReference>
<dbReference type="InterPro" id="IPR007421">
    <property type="entry name" value="Schlafen_AlbA_2_dom"/>
</dbReference>
<reference evidence="3" key="2">
    <citation type="journal article" date="2021" name="Microbiome">
        <title>Successional dynamics and alternative stable states in a saline activated sludge microbial community over 9 years.</title>
        <authorList>
            <person name="Wang Y."/>
            <person name="Ye J."/>
            <person name="Ju F."/>
            <person name="Liu L."/>
            <person name="Boyd J.A."/>
            <person name="Deng Y."/>
            <person name="Parks D.H."/>
            <person name="Jiang X."/>
            <person name="Yin X."/>
            <person name="Woodcroft B.J."/>
            <person name="Tyson G.W."/>
            <person name="Hugenholtz P."/>
            <person name="Polz M.F."/>
            <person name="Zhang T."/>
        </authorList>
    </citation>
    <scope>NUCLEOTIDE SEQUENCE</scope>
    <source>
        <strain evidence="3">HKST-UBA02</strain>
    </source>
</reference>
<name>A0A956NHZ6_UNCEI</name>
<reference evidence="3" key="1">
    <citation type="submission" date="2020-04" db="EMBL/GenBank/DDBJ databases">
        <authorList>
            <person name="Zhang T."/>
        </authorList>
    </citation>
    <scope>NUCLEOTIDE SEQUENCE</scope>
    <source>
        <strain evidence="3">HKST-UBA02</strain>
    </source>
</reference>
<dbReference type="Gene3D" id="2.120.10.30">
    <property type="entry name" value="TolB, C-terminal domain"/>
    <property type="match status" value="1"/>
</dbReference>
<protein>
    <submittedName>
        <fullName evidence="3">DNA binding domain-containing protein</fullName>
    </submittedName>
</protein>
<dbReference type="PANTHER" id="PTHR42927">
    <property type="entry name" value="HELICASE SUPERFAMILY 1 AND 2 DOMAIN-CONTAINING PROTEIN"/>
    <property type="match status" value="1"/>
</dbReference>